<protein>
    <recommendedName>
        <fullName evidence="4">MD-2-related lipid-recognition domain-containing protein</fullName>
    </recommendedName>
</protein>
<organism evidence="2 3">
    <name type="scientific">Stomoxys calcitrans</name>
    <name type="common">Stable fly</name>
    <name type="synonym">Conops calcitrans</name>
    <dbReference type="NCBI Taxonomy" id="35570"/>
    <lineage>
        <taxon>Eukaryota</taxon>
        <taxon>Metazoa</taxon>
        <taxon>Ecdysozoa</taxon>
        <taxon>Arthropoda</taxon>
        <taxon>Hexapoda</taxon>
        <taxon>Insecta</taxon>
        <taxon>Pterygota</taxon>
        <taxon>Neoptera</taxon>
        <taxon>Endopterygota</taxon>
        <taxon>Diptera</taxon>
        <taxon>Brachycera</taxon>
        <taxon>Muscomorpha</taxon>
        <taxon>Muscoidea</taxon>
        <taxon>Muscidae</taxon>
        <taxon>Stomoxys</taxon>
    </lineage>
</organism>
<dbReference type="SMART" id="SM00697">
    <property type="entry name" value="DM8"/>
    <property type="match status" value="1"/>
</dbReference>
<dbReference type="EnsemblMetazoa" id="SCAU007429-RA">
    <property type="protein sequence ID" value="SCAU007429-PA"/>
    <property type="gene ID" value="SCAU007429"/>
</dbReference>
<sequence>MKQYDKILLLLILMEIFPAPQAVWKKPFIVVIDRVVCSKYLNTLLYFECYLKKLTKGKSAVGTSLMLRNDLNVNAEIQGAIFFSIKGGKWVKFVDYKTNICNFLQNLLSLPLANLVRNEILKKSNFPCTCPVKGNIVYNITDFIISNVFLPPYMPREMNFNGSLTYFENKNIIGVAWLEGRTMPRN</sequence>
<keyword evidence="1" id="KW-0732">Signal</keyword>
<keyword evidence="3" id="KW-1185">Reference proteome</keyword>
<feature type="signal peptide" evidence="1">
    <location>
        <begin position="1"/>
        <end position="22"/>
    </location>
</feature>
<dbReference type="InterPro" id="IPR010512">
    <property type="entry name" value="DUF1091"/>
</dbReference>
<dbReference type="AlphaFoldDB" id="A0A1I8PEP9"/>
<evidence type="ECO:0000313" key="3">
    <source>
        <dbReference type="Proteomes" id="UP000095300"/>
    </source>
</evidence>
<dbReference type="PANTHER" id="PTHR20898:SF0">
    <property type="entry name" value="DAEDALUS ON 3-RELATED"/>
    <property type="match status" value="1"/>
</dbReference>
<dbReference type="KEGG" id="scac:106092347"/>
<proteinExistence type="predicted"/>
<gene>
    <name evidence="2" type="primary">106092347</name>
</gene>
<dbReference type="Proteomes" id="UP000095300">
    <property type="component" value="Unassembled WGS sequence"/>
</dbReference>
<dbReference type="PANTHER" id="PTHR20898">
    <property type="entry name" value="DAEDALUS ON 3-RELATED-RELATED"/>
    <property type="match status" value="1"/>
</dbReference>
<dbReference type="Pfam" id="PF06477">
    <property type="entry name" value="DUF1091"/>
    <property type="match status" value="1"/>
</dbReference>
<dbReference type="VEuPathDB" id="VectorBase:SCAU007429"/>
<evidence type="ECO:0008006" key="4">
    <source>
        <dbReference type="Google" id="ProtNLM"/>
    </source>
</evidence>
<feature type="chain" id="PRO_5009326494" description="MD-2-related lipid-recognition domain-containing protein" evidence="1">
    <location>
        <begin position="23"/>
        <end position="186"/>
    </location>
</feature>
<accession>A0A1I8PEP9</accession>
<evidence type="ECO:0000313" key="2">
    <source>
        <dbReference type="EnsemblMetazoa" id="SCAU007429-PA"/>
    </source>
</evidence>
<name>A0A1I8PEP9_STOCA</name>
<evidence type="ECO:0000256" key="1">
    <source>
        <dbReference type="SAM" id="SignalP"/>
    </source>
</evidence>
<reference evidence="2" key="1">
    <citation type="submission" date="2020-05" db="UniProtKB">
        <authorList>
            <consortium name="EnsemblMetazoa"/>
        </authorList>
    </citation>
    <scope>IDENTIFICATION</scope>
    <source>
        <strain evidence="2">USDA</strain>
    </source>
</reference>
<dbReference type="OrthoDB" id="7786537at2759"/>